<keyword evidence="3" id="KW-1185">Reference proteome</keyword>
<feature type="chain" id="PRO_5045059588" description="X-X-X-Leu-X-X-Gly heptad repeats" evidence="1">
    <location>
        <begin position="26"/>
        <end position="788"/>
    </location>
</feature>
<gene>
    <name evidence="2" type="ORF">WMO14_11770</name>
</gene>
<organism evidence="2 3">
    <name type="scientific">[Lactobacillus] rogosae</name>
    <dbReference type="NCBI Taxonomy" id="706562"/>
    <lineage>
        <taxon>Bacteria</taxon>
        <taxon>Bacillati</taxon>
        <taxon>Bacillota</taxon>
        <taxon>Clostridia</taxon>
        <taxon>Lachnospirales</taxon>
        <taxon>Lachnospiraceae</taxon>
        <taxon>Lachnospira</taxon>
    </lineage>
</organism>
<dbReference type="RefSeq" id="WP_349153879.1">
    <property type="nucleotide sequence ID" value="NZ_JBBMER010000010.1"/>
</dbReference>
<reference evidence="2 3" key="1">
    <citation type="submission" date="2024-03" db="EMBL/GenBank/DDBJ databases">
        <title>Human intestinal bacterial collection.</title>
        <authorList>
            <person name="Pauvert C."/>
            <person name="Hitch T.C.A."/>
            <person name="Clavel T."/>
        </authorList>
    </citation>
    <scope>NUCLEOTIDE SEQUENCE [LARGE SCALE GENOMIC DNA]</scope>
    <source>
        <strain evidence="2 3">CLA-AA-H255</strain>
    </source>
</reference>
<keyword evidence="1" id="KW-0732">Signal</keyword>
<proteinExistence type="predicted"/>
<dbReference type="Proteomes" id="UP001442364">
    <property type="component" value="Unassembled WGS sequence"/>
</dbReference>
<dbReference type="NCBIfam" id="TIGR03057">
    <property type="entry name" value="xxxLxxG_by_4"/>
    <property type="match status" value="4"/>
</dbReference>
<sequence length="788" mass="81572">MVKKTLFKYSSVLLSVVLIASTLTGCGTSTAYNQTGSEVAISSEAASNTENIITNAIKNELSISNTSTLKTNTRDEMVYVFDKADGTQDHVLVTEKVTDSKGETTTNQSTSDKTAPVSIKVTYKLNGVETKPEDMIGKSGKVTIRYDYTNNEKKNITVNGKSQTAYVPFTMITGTLLPTDKFSNVEVTNGKVSKVGDNIIALGMAMPGLKDTLNLKFDGESLDMDIPEYFEISADVEDFELDMSMSVATTSTLNDIDTDDFSLAKLEDKMNELQSAADQLTDGTVTLQNGTQTLSDSIPALTDGVNQLNDGASQLKDGIYAYTDGATALAAGAGQLKDGISAYTAGANQLGAGAGQLQSGLKTYTDGVGALNAGSGTLQSGLSTYTGGVASAAAGAVSLQTGLKAYTDGVASAEAGASQLNEGIKSIKTALIGNVVKELAANSTAYKMNSVADSTGKTVMEQAADLQKLGTALGLSDVTIATDLSNLGKKSSSEAATDISTYFVKYLTAYTTNIITETYTEAVTSGKPYTPQVSQAGSKDYVYANQLGLLIKAAGNIGASSALDAVVSNLSNNETINAALKQLTDGSQSLTDGLGELVKNNDTLNAGASQLNAGLAQLSGNNDTLNGGIAQISAGLAQLSDNNDTLNGGIAQISAGLAQLNDNNDTLNGGIEQIAGGFSTLNSNNEALRSGSTQLADGTSTLKSSSVTLADGVTQLNDGAITLKDGMAEFNETGIKAITSLVGDDADTAVDTIKEVIRLGQNYNTFLGKSDGKDNSVTFIYKTAELTK</sequence>
<evidence type="ECO:0000313" key="2">
    <source>
        <dbReference type="EMBL" id="MEQ2380534.1"/>
    </source>
</evidence>
<evidence type="ECO:0000313" key="3">
    <source>
        <dbReference type="Proteomes" id="UP001442364"/>
    </source>
</evidence>
<dbReference type="InterPro" id="IPR023908">
    <property type="entry name" value="xxxLxxG_rpt"/>
</dbReference>
<protein>
    <recommendedName>
        <fullName evidence="4">X-X-X-Leu-X-X-Gly heptad repeats</fullName>
    </recommendedName>
</protein>
<dbReference type="PROSITE" id="PS51257">
    <property type="entry name" value="PROKAR_LIPOPROTEIN"/>
    <property type="match status" value="1"/>
</dbReference>
<accession>A0ABV1BXR8</accession>
<dbReference type="Gene3D" id="1.10.287.950">
    <property type="entry name" value="Methyl-accepting chemotaxis protein"/>
    <property type="match status" value="2"/>
</dbReference>
<feature type="signal peptide" evidence="1">
    <location>
        <begin position="1"/>
        <end position="25"/>
    </location>
</feature>
<name>A0ABV1BXR8_9FIRM</name>
<comment type="caution">
    <text evidence="2">The sequence shown here is derived from an EMBL/GenBank/DDBJ whole genome shotgun (WGS) entry which is preliminary data.</text>
</comment>
<evidence type="ECO:0000256" key="1">
    <source>
        <dbReference type="SAM" id="SignalP"/>
    </source>
</evidence>
<evidence type="ECO:0008006" key="4">
    <source>
        <dbReference type="Google" id="ProtNLM"/>
    </source>
</evidence>
<dbReference type="EMBL" id="JBBMER010000010">
    <property type="protein sequence ID" value="MEQ2380534.1"/>
    <property type="molecule type" value="Genomic_DNA"/>
</dbReference>